<name>A0A644WSQ6_9ZZZZ</name>
<sequence>MNRLTNVSFVVPVRIDSYERSRNLDLLLDFIVQNFDSKVFVLESDSQQKYQIKINNKQIKYIFVKDDKFIFHHTICLNYLYKYVDTPIIAGLDTDIIVPPEQIIEVVDQIECGKAIIGLPYNGLMYNSGPTYTRLFETSRNINALISNIPYMYPMYGSLSMGGAFIVNTKEYLKSGGDNQYFLGWGPEDFERVKRIEILYPHKIVYRSSGCIFHLWHPRMHNSKYADLNYEQLGKQEYIKICNMEMNELRTYIDSWPWLESLNEKFNKKQYL</sequence>
<accession>A0A644WSQ6</accession>
<gene>
    <name evidence="1" type="ORF">SDC9_53115</name>
</gene>
<dbReference type="SUPFAM" id="SSF53448">
    <property type="entry name" value="Nucleotide-diphospho-sugar transferases"/>
    <property type="match status" value="1"/>
</dbReference>
<comment type="caution">
    <text evidence="1">The sequence shown here is derived from an EMBL/GenBank/DDBJ whole genome shotgun (WGS) entry which is preliminary data.</text>
</comment>
<dbReference type="AlphaFoldDB" id="A0A644WSQ6"/>
<dbReference type="EMBL" id="VSSQ01001268">
    <property type="protein sequence ID" value="MPM06812.1"/>
    <property type="molecule type" value="Genomic_DNA"/>
</dbReference>
<reference evidence="1" key="1">
    <citation type="submission" date="2019-08" db="EMBL/GenBank/DDBJ databases">
        <authorList>
            <person name="Kucharzyk K."/>
            <person name="Murdoch R.W."/>
            <person name="Higgins S."/>
            <person name="Loffler F."/>
        </authorList>
    </citation>
    <scope>NUCLEOTIDE SEQUENCE</scope>
</reference>
<proteinExistence type="predicted"/>
<protein>
    <submittedName>
        <fullName evidence="1">Uncharacterized protein</fullName>
    </submittedName>
</protein>
<dbReference type="Gene3D" id="3.90.550.10">
    <property type="entry name" value="Spore Coat Polysaccharide Biosynthesis Protein SpsA, Chain A"/>
    <property type="match status" value="1"/>
</dbReference>
<evidence type="ECO:0000313" key="1">
    <source>
        <dbReference type="EMBL" id="MPM06812.1"/>
    </source>
</evidence>
<dbReference type="InterPro" id="IPR029044">
    <property type="entry name" value="Nucleotide-diphossugar_trans"/>
</dbReference>
<organism evidence="1">
    <name type="scientific">bioreactor metagenome</name>
    <dbReference type="NCBI Taxonomy" id="1076179"/>
    <lineage>
        <taxon>unclassified sequences</taxon>
        <taxon>metagenomes</taxon>
        <taxon>ecological metagenomes</taxon>
    </lineage>
</organism>